<organism evidence="2">
    <name type="scientific">freshwater metagenome</name>
    <dbReference type="NCBI Taxonomy" id="449393"/>
    <lineage>
        <taxon>unclassified sequences</taxon>
        <taxon>metagenomes</taxon>
        <taxon>ecological metagenomes</taxon>
    </lineage>
</organism>
<accession>A0A6J7SMR0</accession>
<reference evidence="2" key="1">
    <citation type="submission" date="2020-05" db="EMBL/GenBank/DDBJ databases">
        <authorList>
            <person name="Chiriac C."/>
            <person name="Salcher M."/>
            <person name="Ghai R."/>
            <person name="Kavagutti S V."/>
        </authorList>
    </citation>
    <scope>NUCLEOTIDE SEQUENCE</scope>
</reference>
<proteinExistence type="predicted"/>
<sequence length="98" mass="10197">MKFTVVFGPFVLIGLLSLSGCSIDAQAPSVDRITCGWDTSGPGGQTALSAFLTATDAWLNTHPGQIPPTPVNKYWLGDCPTDGVTQGPPIGEGDTPHE</sequence>
<evidence type="ECO:0000313" key="2">
    <source>
        <dbReference type="EMBL" id="CAB5042555.1"/>
    </source>
</evidence>
<dbReference type="EMBL" id="CAFBPZ010000146">
    <property type="protein sequence ID" value="CAB5042555.1"/>
    <property type="molecule type" value="Genomic_DNA"/>
</dbReference>
<dbReference type="PROSITE" id="PS51257">
    <property type="entry name" value="PROKAR_LIPOPROTEIN"/>
    <property type="match status" value="1"/>
</dbReference>
<dbReference type="EMBL" id="CAFBMC010000057">
    <property type="protein sequence ID" value="CAB4902953.1"/>
    <property type="molecule type" value="Genomic_DNA"/>
</dbReference>
<dbReference type="AlphaFoldDB" id="A0A6J7SMR0"/>
<evidence type="ECO:0000313" key="1">
    <source>
        <dbReference type="EMBL" id="CAB4902953.1"/>
    </source>
</evidence>
<protein>
    <submittedName>
        <fullName evidence="2">Unannotated protein</fullName>
    </submittedName>
</protein>
<gene>
    <name evidence="1" type="ORF">UFOPK3495_01069</name>
    <name evidence="2" type="ORF">UFOPK4237_01561</name>
</gene>
<name>A0A6J7SMR0_9ZZZZ</name>